<feature type="compositionally biased region" description="Polar residues" evidence="1">
    <location>
        <begin position="28"/>
        <end position="45"/>
    </location>
</feature>
<evidence type="ECO:0000313" key="3">
    <source>
        <dbReference type="Proteomes" id="UP000005237"/>
    </source>
</evidence>
<reference evidence="2" key="2">
    <citation type="submission" date="2022-06" db="UniProtKB">
        <authorList>
            <consortium name="EnsemblMetazoa"/>
        </authorList>
    </citation>
    <scope>IDENTIFICATION</scope>
    <source>
        <strain evidence="2">DF5081</strain>
    </source>
</reference>
<feature type="compositionally biased region" description="Polar residues" evidence="1">
    <location>
        <begin position="76"/>
        <end position="112"/>
    </location>
</feature>
<name>A0A8R1E652_CAEJA</name>
<evidence type="ECO:0000313" key="2">
    <source>
        <dbReference type="EnsemblMetazoa" id="CJA25466a.1"/>
    </source>
</evidence>
<feature type="region of interest" description="Disordered" evidence="1">
    <location>
        <begin position="169"/>
        <end position="189"/>
    </location>
</feature>
<protein>
    <submittedName>
        <fullName evidence="2">Uncharacterized protein</fullName>
    </submittedName>
</protein>
<reference evidence="3" key="1">
    <citation type="submission" date="2010-08" db="EMBL/GenBank/DDBJ databases">
        <authorList>
            <consortium name="Caenorhabditis japonica Sequencing Consortium"/>
            <person name="Wilson R.K."/>
        </authorList>
    </citation>
    <scope>NUCLEOTIDE SEQUENCE [LARGE SCALE GENOMIC DNA]</scope>
    <source>
        <strain evidence="3">DF5081</strain>
    </source>
</reference>
<proteinExistence type="predicted"/>
<evidence type="ECO:0000256" key="1">
    <source>
        <dbReference type="SAM" id="MobiDB-lite"/>
    </source>
</evidence>
<accession>A0A8R1E652</accession>
<organism evidence="2 3">
    <name type="scientific">Caenorhabditis japonica</name>
    <dbReference type="NCBI Taxonomy" id="281687"/>
    <lineage>
        <taxon>Eukaryota</taxon>
        <taxon>Metazoa</taxon>
        <taxon>Ecdysozoa</taxon>
        <taxon>Nematoda</taxon>
        <taxon>Chromadorea</taxon>
        <taxon>Rhabditida</taxon>
        <taxon>Rhabditina</taxon>
        <taxon>Rhabditomorpha</taxon>
        <taxon>Rhabditoidea</taxon>
        <taxon>Rhabditidae</taxon>
        <taxon>Peloderinae</taxon>
        <taxon>Caenorhabditis</taxon>
    </lineage>
</organism>
<feature type="compositionally biased region" description="Basic and acidic residues" evidence="1">
    <location>
        <begin position="12"/>
        <end position="21"/>
    </location>
</feature>
<feature type="region of interest" description="Disordered" evidence="1">
    <location>
        <begin position="1"/>
        <end position="113"/>
    </location>
</feature>
<dbReference type="EnsemblMetazoa" id="CJA25466a.1">
    <property type="protein sequence ID" value="CJA25466a.1"/>
    <property type="gene ID" value="WBGene00181038"/>
</dbReference>
<sequence length="189" mass="20648">MDFSTMAAASKDIFHEDEHDLHRRRRSPSQASSTLSRRLGNSPQTIGGRRLTIGSEMKRDHFSTDFSRTPGAPSRLQPQNLPIFPTSSVWSGDVTSAPSVTSSNAPSNTTDFFNPWGTLPTTTQEVNRPIQNDPLSLSHLGLNLDEASSTGPLFGNTMFSGPEFNLWSSGSIFQPPTSTKPPADEKDQQ</sequence>
<dbReference type="Proteomes" id="UP000005237">
    <property type="component" value="Unassembled WGS sequence"/>
</dbReference>
<keyword evidence="3" id="KW-1185">Reference proteome</keyword>
<dbReference type="AlphaFoldDB" id="A0A8R1E652"/>